<keyword evidence="1" id="KW-0812">Transmembrane</keyword>
<dbReference type="RefSeq" id="WP_344035952.1">
    <property type="nucleotide sequence ID" value="NZ_BAAAKE010000004.1"/>
</dbReference>
<organism evidence="2 3">
    <name type="scientific">Saccharothrix xinjiangensis</name>
    <dbReference type="NCBI Taxonomy" id="204798"/>
    <lineage>
        <taxon>Bacteria</taxon>
        <taxon>Bacillati</taxon>
        <taxon>Actinomycetota</taxon>
        <taxon>Actinomycetes</taxon>
        <taxon>Pseudonocardiales</taxon>
        <taxon>Pseudonocardiaceae</taxon>
        <taxon>Saccharothrix</taxon>
    </lineage>
</organism>
<feature type="transmembrane region" description="Helical" evidence="1">
    <location>
        <begin position="228"/>
        <end position="246"/>
    </location>
</feature>
<feature type="transmembrane region" description="Helical" evidence="1">
    <location>
        <begin position="123"/>
        <end position="145"/>
    </location>
</feature>
<feature type="transmembrane region" description="Helical" evidence="1">
    <location>
        <begin position="53"/>
        <end position="72"/>
    </location>
</feature>
<reference evidence="3" key="1">
    <citation type="journal article" date="2019" name="Int. J. Syst. Evol. Microbiol.">
        <title>The Global Catalogue of Microorganisms (GCM) 10K type strain sequencing project: providing services to taxonomists for standard genome sequencing and annotation.</title>
        <authorList>
            <consortium name="The Broad Institute Genomics Platform"/>
            <consortium name="The Broad Institute Genome Sequencing Center for Infectious Disease"/>
            <person name="Wu L."/>
            <person name="Ma J."/>
        </authorList>
    </citation>
    <scope>NUCLEOTIDE SEQUENCE [LARGE SCALE GENOMIC DNA]</scope>
    <source>
        <strain evidence="3">KCTC 12848</strain>
    </source>
</reference>
<proteinExistence type="predicted"/>
<keyword evidence="3" id="KW-1185">Reference proteome</keyword>
<keyword evidence="1" id="KW-1133">Transmembrane helix</keyword>
<sequence>MRILGIELRRTSAPVMGLVTVAVLLFMLDWGPAAKNSTAWTGQWSSLAEWSRFMLLLAWPLVIGGGALLGMRDRRSGVEELFASTPRPRAQRVLRTLGASAAALVAAYAVVVVVGAVRMRSDYFHWGWLPVVLVGVLSLVAASWVGVGLGRLAPWPLTPPVAAVATFALMALAQSAEGGGYRFALLTPVVRSPDSVFEHVAGVVTTGQAVWFAGLALTGFLLVALRRWWPAALPALVAGAVAVPLMPATPAGALSPDPVAAELVCADGLCLTRAHEGERAALAGPAREALRQLAKLPSPPVEVREAAGAVLADERGPDAPEAVWVRLDEFTYFRASGEVAPEKVVEWLVAGAGTRSCVGEYVTEDITREVAFRTVAAAWVTGELRPLPVYRMWIGRETDAVAATAWEVLRALPEAEQAARVQAAREVQAACSGDPLTALTGTPA</sequence>
<accession>A0ABV9Y7X0</accession>
<protein>
    <recommendedName>
        <fullName evidence="4">ABC transporter permease</fullName>
    </recommendedName>
</protein>
<comment type="caution">
    <text evidence="2">The sequence shown here is derived from an EMBL/GenBank/DDBJ whole genome shotgun (WGS) entry which is preliminary data.</text>
</comment>
<feature type="transmembrane region" description="Helical" evidence="1">
    <location>
        <begin position="93"/>
        <end position="117"/>
    </location>
</feature>
<evidence type="ECO:0000256" key="1">
    <source>
        <dbReference type="SAM" id="Phobius"/>
    </source>
</evidence>
<name>A0ABV9Y7X0_9PSEU</name>
<feature type="transmembrane region" description="Helical" evidence="1">
    <location>
        <begin position="12"/>
        <end position="33"/>
    </location>
</feature>
<evidence type="ECO:0000313" key="3">
    <source>
        <dbReference type="Proteomes" id="UP001595833"/>
    </source>
</evidence>
<keyword evidence="1" id="KW-0472">Membrane</keyword>
<gene>
    <name evidence="2" type="ORF">ACFPFM_28435</name>
</gene>
<dbReference type="EMBL" id="JBHSJB010000028">
    <property type="protein sequence ID" value="MFC5057662.1"/>
    <property type="molecule type" value="Genomic_DNA"/>
</dbReference>
<evidence type="ECO:0000313" key="2">
    <source>
        <dbReference type="EMBL" id="MFC5057662.1"/>
    </source>
</evidence>
<feature type="transmembrane region" description="Helical" evidence="1">
    <location>
        <begin position="196"/>
        <end position="221"/>
    </location>
</feature>
<dbReference type="Proteomes" id="UP001595833">
    <property type="component" value="Unassembled WGS sequence"/>
</dbReference>
<evidence type="ECO:0008006" key="4">
    <source>
        <dbReference type="Google" id="ProtNLM"/>
    </source>
</evidence>
<feature type="transmembrane region" description="Helical" evidence="1">
    <location>
        <begin position="157"/>
        <end position="176"/>
    </location>
</feature>